<dbReference type="Proteomes" id="UP000008237">
    <property type="component" value="Unassembled WGS sequence"/>
</dbReference>
<dbReference type="AlphaFoldDB" id="E2B2L0"/>
<sequence>MMGECLEIGYSTRPVFGIGELRQIRWNRNPLTSSQEGRVRRRNFSSRKLMDTPPTDEIWSRAGEGVRNSSSKPFSVTTEQPMAMMLPADTANYQISLPDEEFSSPMSLRAFASAENDIPPSSPRYRESAEFKRPMNPTKSRSHNAPRLRSTLTMQRECDRLQSENKDSETSSQLSRSPNPSPSLSYPEACRQTKPKCSRDICGTLRKPRTHEIFKVSAYCGLRHPIPPRRLHRRGFHSTTMLLGKGSSDKSTGCRKMDDICETAEDNNCGKPCKRQDACHREKVKCEKPQEEEKKKEILRKAKEPPPCRDSCLPRSKCDLPRTEPPMKMTYEKVTCPPSKFAKLASCPSVREDARMKYTEPPPMELDAAKRKSKKKKICPPPALPKPPCTPILLCPCPPPPKIHPGSCPCYEHKNEVKPHTLPAACPPKKPYPCPTAVHYCPPKKCEKTSACEKHPPNTRKP</sequence>
<dbReference type="STRING" id="610380.E2B2L0"/>
<reference evidence="2 3" key="1">
    <citation type="journal article" date="2010" name="Science">
        <title>Genomic comparison of the ants Camponotus floridanus and Harpegnathos saltator.</title>
        <authorList>
            <person name="Bonasio R."/>
            <person name="Zhang G."/>
            <person name="Ye C."/>
            <person name="Mutti N.S."/>
            <person name="Fang X."/>
            <person name="Qin N."/>
            <person name="Donahue G."/>
            <person name="Yang P."/>
            <person name="Li Q."/>
            <person name="Li C."/>
            <person name="Zhang P."/>
            <person name="Huang Z."/>
            <person name="Berger S.L."/>
            <person name="Reinberg D."/>
            <person name="Wang J."/>
            <person name="Liebig J."/>
        </authorList>
    </citation>
    <scope>NUCLEOTIDE SEQUENCE [LARGE SCALE GENOMIC DNA]</scope>
    <source>
        <strain evidence="2 3">R22 G/1</strain>
    </source>
</reference>
<evidence type="ECO:0000313" key="3">
    <source>
        <dbReference type="Proteomes" id="UP000008237"/>
    </source>
</evidence>
<feature type="compositionally biased region" description="Low complexity" evidence="1">
    <location>
        <begin position="171"/>
        <end position="187"/>
    </location>
</feature>
<accession>E2B2L0</accession>
<protein>
    <submittedName>
        <fullName evidence="2">Uncharacterized protein</fullName>
    </submittedName>
</protein>
<gene>
    <name evidence="2" type="ORF">EAI_03631</name>
</gene>
<dbReference type="EMBL" id="GL445159">
    <property type="protein sequence ID" value="EFN90066.1"/>
    <property type="molecule type" value="Genomic_DNA"/>
</dbReference>
<feature type="compositionally biased region" description="Basic and acidic residues" evidence="1">
    <location>
        <begin position="156"/>
        <end position="169"/>
    </location>
</feature>
<feature type="compositionally biased region" description="Basic and acidic residues" evidence="1">
    <location>
        <begin position="124"/>
        <end position="133"/>
    </location>
</feature>
<dbReference type="OrthoDB" id="7553954at2759"/>
<evidence type="ECO:0000313" key="2">
    <source>
        <dbReference type="EMBL" id="EFN90066.1"/>
    </source>
</evidence>
<keyword evidence="3" id="KW-1185">Reference proteome</keyword>
<dbReference type="InParanoid" id="E2B2L0"/>
<name>E2B2L0_HARSA</name>
<feature type="region of interest" description="Disordered" evidence="1">
    <location>
        <begin position="113"/>
        <end position="191"/>
    </location>
</feature>
<feature type="region of interest" description="Disordered" evidence="1">
    <location>
        <begin position="48"/>
        <end position="74"/>
    </location>
</feature>
<feature type="region of interest" description="Disordered" evidence="1">
    <location>
        <begin position="354"/>
        <end position="379"/>
    </location>
</feature>
<evidence type="ECO:0000256" key="1">
    <source>
        <dbReference type="SAM" id="MobiDB-lite"/>
    </source>
</evidence>
<organism evidence="3">
    <name type="scientific">Harpegnathos saltator</name>
    <name type="common">Jerdon's jumping ant</name>
    <dbReference type="NCBI Taxonomy" id="610380"/>
    <lineage>
        <taxon>Eukaryota</taxon>
        <taxon>Metazoa</taxon>
        <taxon>Ecdysozoa</taxon>
        <taxon>Arthropoda</taxon>
        <taxon>Hexapoda</taxon>
        <taxon>Insecta</taxon>
        <taxon>Pterygota</taxon>
        <taxon>Neoptera</taxon>
        <taxon>Endopterygota</taxon>
        <taxon>Hymenoptera</taxon>
        <taxon>Apocrita</taxon>
        <taxon>Aculeata</taxon>
        <taxon>Formicoidea</taxon>
        <taxon>Formicidae</taxon>
        <taxon>Ponerinae</taxon>
        <taxon>Ponerini</taxon>
        <taxon>Harpegnathos</taxon>
    </lineage>
</organism>
<proteinExistence type="predicted"/>